<dbReference type="RefSeq" id="WP_310338127.1">
    <property type="nucleotide sequence ID" value="NZ_JAVDXO010000001.1"/>
</dbReference>
<reference evidence="1 2" key="1">
    <citation type="submission" date="2023-07" db="EMBL/GenBank/DDBJ databases">
        <title>Sorghum-associated microbial communities from plants grown in Nebraska, USA.</title>
        <authorList>
            <person name="Schachtman D."/>
        </authorList>
    </citation>
    <scope>NUCLEOTIDE SEQUENCE [LARGE SCALE GENOMIC DNA]</scope>
    <source>
        <strain evidence="1 2">BE308</strain>
    </source>
</reference>
<evidence type="ECO:0000313" key="2">
    <source>
        <dbReference type="Proteomes" id="UP001268089"/>
    </source>
</evidence>
<dbReference type="InterPro" id="IPR023940">
    <property type="entry name" value="DHDPR_bac"/>
</dbReference>
<gene>
    <name evidence="1" type="ORF">J2X15_000004</name>
</gene>
<accession>A0ABU1ZGR8</accession>
<keyword evidence="2" id="KW-1185">Reference proteome</keyword>
<proteinExistence type="predicted"/>
<evidence type="ECO:0000313" key="1">
    <source>
        <dbReference type="EMBL" id="MDR7304738.1"/>
    </source>
</evidence>
<name>A0ABU1ZGR8_9BURK</name>
<dbReference type="Proteomes" id="UP001268089">
    <property type="component" value="Unassembled WGS sequence"/>
</dbReference>
<protein>
    <submittedName>
        <fullName evidence="1">Dihydrodipicolinate reductase</fullName>
    </submittedName>
</protein>
<dbReference type="Gene3D" id="3.30.360.10">
    <property type="entry name" value="Dihydrodipicolinate Reductase, domain 2"/>
    <property type="match status" value="1"/>
</dbReference>
<sequence>MQIIVVGTGKLATELLRSLQVDSGDQVIPWEDRAHGADKSVVIHAGSGRELSVVTTYCADTQSPLIELSTGSALESAQHSFPVVVCPNTNILMLKFMGMLAKSGHLFQNHHIQLTESHQATKTSVPGTAVNMAHSLGLEDSDIHSVRQVAVQRDELQIPEAHLARHAYHRILIQDGECSLQFETRVYGDSAYADGVGRIVAAVRAHALENRSYSVMEFVDNGWL</sequence>
<dbReference type="EMBL" id="JAVDXO010000001">
    <property type="protein sequence ID" value="MDR7304738.1"/>
    <property type="molecule type" value="Genomic_DNA"/>
</dbReference>
<organism evidence="1 2">
    <name type="scientific">Rhodoferax saidenbachensis</name>
    <dbReference type="NCBI Taxonomy" id="1484693"/>
    <lineage>
        <taxon>Bacteria</taxon>
        <taxon>Pseudomonadati</taxon>
        <taxon>Pseudomonadota</taxon>
        <taxon>Betaproteobacteria</taxon>
        <taxon>Burkholderiales</taxon>
        <taxon>Comamonadaceae</taxon>
        <taxon>Rhodoferax</taxon>
    </lineage>
</organism>
<dbReference type="Gene3D" id="3.40.50.720">
    <property type="entry name" value="NAD(P)-binding Rossmann-like Domain"/>
    <property type="match status" value="1"/>
</dbReference>
<comment type="caution">
    <text evidence="1">The sequence shown here is derived from an EMBL/GenBank/DDBJ whole genome shotgun (WGS) entry which is preliminary data.</text>
</comment>
<dbReference type="PANTHER" id="PTHR20836">
    <property type="entry name" value="DIHYDRODIPICOLINATE REDUCTASE"/>
    <property type="match status" value="1"/>
</dbReference>
<dbReference type="PANTHER" id="PTHR20836:SF0">
    <property type="entry name" value="4-HYDROXY-TETRAHYDRODIPICOLINATE REDUCTASE 1, CHLOROPLASTIC-RELATED"/>
    <property type="match status" value="1"/>
</dbReference>